<reference evidence="2" key="1">
    <citation type="journal article" date="2019" name="Int. J. Syst. Evol. Microbiol.">
        <title>The Global Catalogue of Microorganisms (GCM) 10K type strain sequencing project: providing services to taxonomists for standard genome sequencing and annotation.</title>
        <authorList>
            <consortium name="The Broad Institute Genomics Platform"/>
            <consortium name="The Broad Institute Genome Sequencing Center for Infectious Disease"/>
            <person name="Wu L."/>
            <person name="Ma J."/>
        </authorList>
    </citation>
    <scope>NUCLEOTIDE SEQUENCE [LARGE SCALE GENOMIC DNA]</scope>
    <source>
        <strain evidence="2">CGMCC 1.12371</strain>
    </source>
</reference>
<gene>
    <name evidence="1" type="ORF">ACFQPB_07235</name>
</gene>
<proteinExistence type="predicted"/>
<protein>
    <submittedName>
        <fullName evidence="1">Uncharacterized protein</fullName>
    </submittedName>
</protein>
<sequence length="70" mass="7648">MTYPSLAVERMLEDALDAMIEVATHDGSTPPPEVSMEAILKLAAAVDALEELEYQQLVTRHASGDGRVRH</sequence>
<keyword evidence="2" id="KW-1185">Reference proteome</keyword>
<evidence type="ECO:0000313" key="1">
    <source>
        <dbReference type="EMBL" id="MFC7408649.1"/>
    </source>
</evidence>
<accession>A0ABW2QGR3</accession>
<dbReference type="RefSeq" id="WP_382221259.1">
    <property type="nucleotide sequence ID" value="NZ_JBHTCA010000004.1"/>
</dbReference>
<organism evidence="1 2">
    <name type="scientific">Hydrogenophaga atypica</name>
    <dbReference type="NCBI Taxonomy" id="249409"/>
    <lineage>
        <taxon>Bacteria</taxon>
        <taxon>Pseudomonadati</taxon>
        <taxon>Pseudomonadota</taxon>
        <taxon>Betaproteobacteria</taxon>
        <taxon>Burkholderiales</taxon>
        <taxon>Comamonadaceae</taxon>
        <taxon>Hydrogenophaga</taxon>
    </lineage>
</organism>
<dbReference type="EMBL" id="JBHTCA010000004">
    <property type="protein sequence ID" value="MFC7408649.1"/>
    <property type="molecule type" value="Genomic_DNA"/>
</dbReference>
<dbReference type="Proteomes" id="UP001596501">
    <property type="component" value="Unassembled WGS sequence"/>
</dbReference>
<evidence type="ECO:0000313" key="2">
    <source>
        <dbReference type="Proteomes" id="UP001596501"/>
    </source>
</evidence>
<name>A0ABW2QGR3_9BURK</name>
<comment type="caution">
    <text evidence="1">The sequence shown here is derived from an EMBL/GenBank/DDBJ whole genome shotgun (WGS) entry which is preliminary data.</text>
</comment>